<gene>
    <name evidence="1" type="ORF">CDAR_243271</name>
</gene>
<keyword evidence="2" id="KW-1185">Reference proteome</keyword>
<protein>
    <submittedName>
        <fullName evidence="1">Uncharacterized protein</fullName>
    </submittedName>
</protein>
<reference evidence="1 2" key="1">
    <citation type="submission" date="2021-06" db="EMBL/GenBank/DDBJ databases">
        <title>Caerostris darwini draft genome.</title>
        <authorList>
            <person name="Kono N."/>
            <person name="Arakawa K."/>
        </authorList>
    </citation>
    <scope>NUCLEOTIDE SEQUENCE [LARGE SCALE GENOMIC DNA]</scope>
</reference>
<organism evidence="1 2">
    <name type="scientific">Caerostris darwini</name>
    <dbReference type="NCBI Taxonomy" id="1538125"/>
    <lineage>
        <taxon>Eukaryota</taxon>
        <taxon>Metazoa</taxon>
        <taxon>Ecdysozoa</taxon>
        <taxon>Arthropoda</taxon>
        <taxon>Chelicerata</taxon>
        <taxon>Arachnida</taxon>
        <taxon>Araneae</taxon>
        <taxon>Araneomorphae</taxon>
        <taxon>Entelegynae</taxon>
        <taxon>Araneoidea</taxon>
        <taxon>Araneidae</taxon>
        <taxon>Caerostris</taxon>
    </lineage>
</organism>
<sequence>MAHPELSSSRPFTIVSTSIHAVPAIALATADLSWGCEISVTTSSLTSALLEEQQLAPLPPPISCMAIHTATMAHPELSSPRPFTIVTTSIHAVPAIALATADLSWGFEISVTTSSLTSALLQEQHTCTPPTPYKLHGHPYVGGTSQCALADCIAIMAHPEVSSARPFTIMTTCIHAVPAIALATANLSWCFEISVTTSSLTSALLEEQQLATLPPPTSCTAIHT</sequence>
<comment type="caution">
    <text evidence="1">The sequence shown here is derived from an EMBL/GenBank/DDBJ whole genome shotgun (WGS) entry which is preliminary data.</text>
</comment>
<evidence type="ECO:0000313" key="2">
    <source>
        <dbReference type="Proteomes" id="UP001054837"/>
    </source>
</evidence>
<accession>A0AAV4MLM5</accession>
<proteinExistence type="predicted"/>
<dbReference type="AlphaFoldDB" id="A0AAV4MLM5"/>
<name>A0AAV4MLM5_9ARAC</name>
<dbReference type="Proteomes" id="UP001054837">
    <property type="component" value="Unassembled WGS sequence"/>
</dbReference>
<evidence type="ECO:0000313" key="1">
    <source>
        <dbReference type="EMBL" id="GIX73306.1"/>
    </source>
</evidence>
<dbReference type="EMBL" id="BPLQ01000598">
    <property type="protein sequence ID" value="GIX73306.1"/>
    <property type="molecule type" value="Genomic_DNA"/>
</dbReference>